<gene>
    <name evidence="3" type="ORF">Tco025E_02064</name>
</gene>
<name>A0A3R7NR76_9TRYP</name>
<dbReference type="GeneID" id="40315675"/>
<feature type="coiled-coil region" evidence="1">
    <location>
        <begin position="119"/>
        <end position="146"/>
    </location>
</feature>
<evidence type="ECO:0000256" key="1">
    <source>
        <dbReference type="SAM" id="Coils"/>
    </source>
</evidence>
<evidence type="ECO:0000313" key="3">
    <source>
        <dbReference type="EMBL" id="RNF25809.1"/>
    </source>
</evidence>
<dbReference type="EMBL" id="MKKU01000071">
    <property type="protein sequence ID" value="RNF25809.1"/>
    <property type="molecule type" value="Genomic_DNA"/>
</dbReference>
<dbReference type="Proteomes" id="UP000284403">
    <property type="component" value="Unassembled WGS sequence"/>
</dbReference>
<evidence type="ECO:0000256" key="2">
    <source>
        <dbReference type="SAM" id="MobiDB-lite"/>
    </source>
</evidence>
<evidence type="ECO:0000313" key="4">
    <source>
        <dbReference type="Proteomes" id="UP000284403"/>
    </source>
</evidence>
<keyword evidence="1" id="KW-0175">Coiled coil</keyword>
<proteinExistence type="predicted"/>
<accession>A0A3R7NR76</accession>
<dbReference type="RefSeq" id="XP_029231015.1">
    <property type="nucleotide sequence ID" value="XM_029368999.1"/>
</dbReference>
<feature type="region of interest" description="Disordered" evidence="2">
    <location>
        <begin position="178"/>
        <end position="215"/>
    </location>
</feature>
<feature type="region of interest" description="Disordered" evidence="2">
    <location>
        <begin position="29"/>
        <end position="50"/>
    </location>
</feature>
<feature type="compositionally biased region" description="Polar residues" evidence="2">
    <location>
        <begin position="186"/>
        <end position="199"/>
    </location>
</feature>
<dbReference type="OrthoDB" id="249933at2759"/>
<dbReference type="AlphaFoldDB" id="A0A3R7NR76"/>
<protein>
    <submittedName>
        <fullName evidence="3">Uncharacterized protein</fullName>
    </submittedName>
</protein>
<feature type="coiled-coil region" evidence="1">
    <location>
        <begin position="226"/>
        <end position="260"/>
    </location>
</feature>
<reference evidence="3 4" key="1">
    <citation type="journal article" date="2018" name="BMC Genomics">
        <title>Genomic comparison of Trypanosoma conorhini and Trypanosoma rangeli to Trypanosoma cruzi strains of high and low virulence.</title>
        <authorList>
            <person name="Bradwell K.R."/>
            <person name="Koparde V.N."/>
            <person name="Matveyev A.V."/>
            <person name="Serrano M.G."/>
            <person name="Alves J.M."/>
            <person name="Parikh H."/>
            <person name="Huang B."/>
            <person name="Lee V."/>
            <person name="Espinosa-Alvarez O."/>
            <person name="Ortiz P.A."/>
            <person name="Costa-Martins A.G."/>
            <person name="Teixeira M.M."/>
            <person name="Buck G.A."/>
        </authorList>
    </citation>
    <scope>NUCLEOTIDE SEQUENCE [LARGE SCALE GENOMIC DNA]</scope>
    <source>
        <strain evidence="3 4">025E</strain>
    </source>
</reference>
<sequence length="533" mass="57632">MRGFVDGAGLWGERRGRAHGKDQICGAGKLENENSSATSNAASESATAVTPKSVTVTAAESNYDAVDGNDATAVFPSFGAEMDRHLLAVARASEFSALKALELCQQEVLQLQRMWDLDRETQRWTIASLQEEVRELRHQLERQRRYGSVQRTRESATAAGSLSALSVNGGDSSLRYTLGMEVGGANPSSEAPVTSGTEDSYTRTDTSAEHSSSFQCHHLGTDSARVEELEERVERYGRLLHDANKDCGELQAELSRVVRQLHDARRSFTHRISSLLREKEEMTHKHARTLAHLDETTGLLMVARAAERAALQRLSEGAQGESHQMCRPPTVEGGNLGEVYCLRCGCSSVACGEVLRHSVDVSMERQRCNSLALRQSTLEDEVCLLECEAERDTRHAEGMRRVIERLIDEVDGYARVCCAANQEAVGCLREMSLLWFAEDGAETDDAGAADAGDEDGHKSCDGVSLLQLQGGEERDGANRLERASSSALHSSPLLSLELAALGDTSAAATATAAECGAVVAPSGRDGPRQGSPR</sequence>
<keyword evidence="4" id="KW-1185">Reference proteome</keyword>
<comment type="caution">
    <text evidence="3">The sequence shown here is derived from an EMBL/GenBank/DDBJ whole genome shotgun (WGS) entry which is preliminary data.</text>
</comment>
<organism evidence="3 4">
    <name type="scientific">Trypanosoma conorhini</name>
    <dbReference type="NCBI Taxonomy" id="83891"/>
    <lineage>
        <taxon>Eukaryota</taxon>
        <taxon>Discoba</taxon>
        <taxon>Euglenozoa</taxon>
        <taxon>Kinetoplastea</taxon>
        <taxon>Metakinetoplastina</taxon>
        <taxon>Trypanosomatida</taxon>
        <taxon>Trypanosomatidae</taxon>
        <taxon>Trypanosoma</taxon>
    </lineage>
</organism>
<feature type="compositionally biased region" description="Low complexity" evidence="2">
    <location>
        <begin position="33"/>
        <end position="48"/>
    </location>
</feature>